<evidence type="ECO:0008006" key="4">
    <source>
        <dbReference type="Google" id="ProtNLM"/>
    </source>
</evidence>
<evidence type="ECO:0000256" key="1">
    <source>
        <dbReference type="SAM" id="SignalP"/>
    </source>
</evidence>
<protein>
    <recommendedName>
        <fullName evidence="4">DUF4136 domain-containing protein</fullName>
    </recommendedName>
</protein>
<keyword evidence="3" id="KW-1185">Reference proteome</keyword>
<gene>
    <name evidence="2" type="ORF">Q4T40_07720</name>
</gene>
<proteinExistence type="predicted"/>
<dbReference type="EMBL" id="JAUOZS010000001">
    <property type="protein sequence ID" value="MDT8901121.1"/>
    <property type="molecule type" value="Genomic_DNA"/>
</dbReference>
<feature type="chain" id="PRO_5046746655" description="DUF4136 domain-containing protein" evidence="1">
    <location>
        <begin position="21"/>
        <end position="206"/>
    </location>
</feature>
<name>A0ABU3NWE4_9FIRM</name>
<dbReference type="RefSeq" id="WP_413779645.1">
    <property type="nucleotide sequence ID" value="NZ_JAUOZS010000001.1"/>
</dbReference>
<keyword evidence="1" id="KW-0732">Signal</keyword>
<accession>A0ABU3NWE4</accession>
<reference evidence="2 3" key="1">
    <citation type="submission" date="2023-07" db="EMBL/GenBank/DDBJ databases">
        <title>The novel representative of Negativicutes class, Anaeroselena agilis gen. nov. sp. nov.</title>
        <authorList>
            <person name="Prokofeva M.I."/>
            <person name="Elcheninov A.G."/>
            <person name="Klyukina A."/>
            <person name="Kublanov I.V."/>
            <person name="Frolov E.N."/>
            <person name="Podosokorskaya O.A."/>
        </authorList>
    </citation>
    <scope>NUCLEOTIDE SEQUENCE [LARGE SCALE GENOMIC DNA]</scope>
    <source>
        <strain evidence="2 3">4137-cl</strain>
    </source>
</reference>
<dbReference type="Proteomes" id="UP001254848">
    <property type="component" value="Unassembled WGS sequence"/>
</dbReference>
<evidence type="ECO:0000313" key="3">
    <source>
        <dbReference type="Proteomes" id="UP001254848"/>
    </source>
</evidence>
<evidence type="ECO:0000313" key="2">
    <source>
        <dbReference type="EMBL" id="MDT8901121.1"/>
    </source>
</evidence>
<comment type="caution">
    <text evidence="2">The sequence shown here is derived from an EMBL/GenBank/DDBJ whole genome shotgun (WGS) entry which is preliminary data.</text>
</comment>
<feature type="signal peptide" evidence="1">
    <location>
        <begin position="1"/>
        <end position="20"/>
    </location>
</feature>
<sequence length="206" mass="22824">MRRLLCSILAIALLSSVAFTSPATIYDKLGVSRPSVAVITSIPQPYQSKDIRQFIIEKMEQKLTPDKYKQYIGDVVATQAREYAERHRVISLSQFNKDFLVGFGREYRYDYVVYLAFEPATSNVGGGGLSVSVKQEMLLRGRVVDVANDKSLYDLDIIEKGGSSSVPALFGGAPSWEKARKEAIGKALDEFNSRVDIPLVVPKPAE</sequence>
<organism evidence="2 3">
    <name type="scientific">Anaeroselena agilis</name>
    <dbReference type="NCBI Taxonomy" id="3063788"/>
    <lineage>
        <taxon>Bacteria</taxon>
        <taxon>Bacillati</taxon>
        <taxon>Bacillota</taxon>
        <taxon>Negativicutes</taxon>
        <taxon>Acetonemataceae</taxon>
        <taxon>Anaeroselena</taxon>
    </lineage>
</organism>